<dbReference type="PANTHER" id="PTHR37423:SF5">
    <property type="entry name" value="SOLUBLE LYTIC MUREIN TRANSGLYCOSYLASE"/>
    <property type="match status" value="1"/>
</dbReference>
<evidence type="ECO:0000256" key="2">
    <source>
        <dbReference type="PROSITE-ProRule" id="PRU00339"/>
    </source>
</evidence>
<evidence type="ECO:0000313" key="7">
    <source>
        <dbReference type="Proteomes" id="UP000677668"/>
    </source>
</evidence>
<dbReference type="PROSITE" id="PS50005">
    <property type="entry name" value="TPR"/>
    <property type="match status" value="1"/>
</dbReference>
<dbReference type="InterPro" id="IPR019734">
    <property type="entry name" value="TPR_rpt"/>
</dbReference>
<reference evidence="6 7" key="1">
    <citation type="submission" date="2021-03" db="EMBL/GenBank/DDBJ databases">
        <title>Genomic and phenotypic characterization of Chloracidobacterium isolates provides evidence for multiple species.</title>
        <authorList>
            <person name="Saini M.K."/>
            <person name="Costas A.M.G."/>
            <person name="Tank M."/>
            <person name="Bryant D.A."/>
        </authorList>
    </citation>
    <scope>NUCLEOTIDE SEQUENCE [LARGE SCALE GENOMIC DNA]</scope>
    <source>
        <strain evidence="6 7">N</strain>
    </source>
</reference>
<dbReference type="SUPFAM" id="SSF48452">
    <property type="entry name" value="TPR-like"/>
    <property type="match status" value="2"/>
</dbReference>
<feature type="signal peptide" evidence="4">
    <location>
        <begin position="1"/>
        <end position="27"/>
    </location>
</feature>
<keyword evidence="4" id="KW-0732">Signal</keyword>
<protein>
    <submittedName>
        <fullName evidence="6">Tetratricopeptide repeat protein</fullName>
    </submittedName>
</protein>
<dbReference type="InterPro" id="IPR008258">
    <property type="entry name" value="Transglycosylase_SLT_dom_1"/>
</dbReference>
<keyword evidence="2" id="KW-0802">TPR repeat</keyword>
<dbReference type="InterPro" id="IPR000189">
    <property type="entry name" value="Transglyc_AS"/>
</dbReference>
<evidence type="ECO:0000259" key="5">
    <source>
        <dbReference type="Pfam" id="PF01464"/>
    </source>
</evidence>
<feature type="repeat" description="TPR" evidence="2">
    <location>
        <begin position="290"/>
        <end position="323"/>
    </location>
</feature>
<name>A0ABX8AYT6_9BACT</name>
<evidence type="ECO:0000256" key="1">
    <source>
        <dbReference type="ARBA" id="ARBA00007734"/>
    </source>
</evidence>
<dbReference type="CDD" id="cd13401">
    <property type="entry name" value="Slt70-like"/>
    <property type="match status" value="1"/>
</dbReference>
<dbReference type="Gene3D" id="1.25.40.10">
    <property type="entry name" value="Tetratricopeptide repeat domain"/>
    <property type="match status" value="3"/>
</dbReference>
<evidence type="ECO:0000256" key="4">
    <source>
        <dbReference type="SAM" id="SignalP"/>
    </source>
</evidence>
<evidence type="ECO:0000313" key="6">
    <source>
        <dbReference type="EMBL" id="QUV93878.1"/>
    </source>
</evidence>
<dbReference type="Pfam" id="PF01464">
    <property type="entry name" value="SLT"/>
    <property type="match status" value="1"/>
</dbReference>
<dbReference type="EMBL" id="CP072642">
    <property type="protein sequence ID" value="QUV93878.1"/>
    <property type="molecule type" value="Genomic_DNA"/>
</dbReference>
<sequence>MLTPGRQRLLARSTVFVALLTTLPTLPVPPGTTSDLPAPGPAETSVSHAPFEARTATLRIQKAVDDRRYADALRDLAQFASAAPQLYTVNNYDYLRARLLHRTGDLAGARTLYEQVMQRPGGQMFAPYCLKYLAELARQEAQSGNRAASRDEQRWLTELVQRFGIHPAARSARLRLAESYATTGQLDRAIGLYRQMASQSREYEARLGVLLRRVGQETEAQTLFRRLLATGKDDAALLAAEQLDAQGDTTLPPAQRLVRARLYLANRHTEGAKRHFRALVEHVPAVPERPEALWSLGRAFFIEENWDEAIRWLDRAHEEYPTSPEGEKGYYQVGHALQNAGRYQEAVARYEAFIAAYHNSEFLGGAYLNAIDALRLAGDFKAALEWCDRAEKRFPRELAGVTARFQRAKIFMSQSNWRAALSVLEDLQRLPLHRRGPGSTNANEVTFLRALCLERLERFAEAIEVYLSLPDTRTSYYGQQATARLLALAENRKAQALIAQRLSYFRQSQTKDGLHQALRLTSDPDTRRALLGQLETIYRQLPAYARAWQVSVPEPGRQVILRAEAAPASRNLAEELSFLRLFDDALPFLEGGSGPALAQAVYAGRGNQAWKAMAYGEPTFGTLPEDFRLEVMPRLVAELLYPAPYRDELVEHARRRGVDPRLLLAIARQESRFNPTVKSPVGARGMFQFIAATAEQVAQKLGLPDVTQTDLYEPRFAIQFAAQYVADLFTLFPNHPAAVVAAYNGGETAVARWCARAGADDQARFASEVGYAETKDYVFKVMTNYRCYRLLFDENLRPQQW</sequence>
<dbReference type="RefSeq" id="WP_211422214.1">
    <property type="nucleotide sequence ID" value="NZ_CP072642.1"/>
</dbReference>
<accession>A0ABX8AYT6</accession>
<gene>
    <name evidence="6" type="ORF">J8C05_11045</name>
</gene>
<dbReference type="SUPFAM" id="SSF53955">
    <property type="entry name" value="Lysozyme-like"/>
    <property type="match status" value="1"/>
</dbReference>
<feature type="chain" id="PRO_5046208991" evidence="4">
    <location>
        <begin position="28"/>
        <end position="801"/>
    </location>
</feature>
<dbReference type="PANTHER" id="PTHR37423">
    <property type="entry name" value="SOLUBLE LYTIC MUREIN TRANSGLYCOSYLASE-RELATED"/>
    <property type="match status" value="1"/>
</dbReference>
<dbReference type="Proteomes" id="UP000677668">
    <property type="component" value="Chromosome 1"/>
</dbReference>
<dbReference type="SMART" id="SM00028">
    <property type="entry name" value="TPR"/>
    <property type="match status" value="5"/>
</dbReference>
<evidence type="ECO:0000256" key="3">
    <source>
        <dbReference type="SAM" id="MobiDB-lite"/>
    </source>
</evidence>
<proteinExistence type="inferred from homology"/>
<feature type="region of interest" description="Disordered" evidence="3">
    <location>
        <begin position="28"/>
        <end position="48"/>
    </location>
</feature>
<dbReference type="Pfam" id="PF13432">
    <property type="entry name" value="TPR_16"/>
    <property type="match status" value="4"/>
</dbReference>
<keyword evidence="7" id="KW-1185">Reference proteome</keyword>
<dbReference type="InterPro" id="IPR023346">
    <property type="entry name" value="Lysozyme-like_dom_sf"/>
</dbReference>
<feature type="domain" description="Transglycosylase SLT" evidence="5">
    <location>
        <begin position="652"/>
        <end position="763"/>
    </location>
</feature>
<dbReference type="Gene3D" id="1.10.530.10">
    <property type="match status" value="1"/>
</dbReference>
<comment type="similarity">
    <text evidence="1">Belongs to the transglycosylase Slt family.</text>
</comment>
<dbReference type="InterPro" id="IPR011990">
    <property type="entry name" value="TPR-like_helical_dom_sf"/>
</dbReference>
<organism evidence="6 7">
    <name type="scientific">Chloracidobacterium sp. N</name>
    <dbReference type="NCBI Taxonomy" id="2821540"/>
    <lineage>
        <taxon>Bacteria</taxon>
        <taxon>Pseudomonadati</taxon>
        <taxon>Acidobacteriota</taxon>
        <taxon>Terriglobia</taxon>
        <taxon>Terriglobales</taxon>
        <taxon>Acidobacteriaceae</taxon>
        <taxon>Chloracidobacterium</taxon>
        <taxon>Chloracidobacterium aggregatum</taxon>
    </lineage>
</organism>
<dbReference type="PROSITE" id="PS00922">
    <property type="entry name" value="TRANSGLYCOSYLASE"/>
    <property type="match status" value="1"/>
</dbReference>